<comment type="caution">
    <text evidence="1">The sequence shown here is derived from an EMBL/GenBank/DDBJ whole genome shotgun (WGS) entry which is preliminary data.</text>
</comment>
<accession>A0ACC3D6B5</accession>
<name>A0ACC3D6B5_9PEZI</name>
<organism evidence="1 2">
    <name type="scientific">Coniosporium uncinatum</name>
    <dbReference type="NCBI Taxonomy" id="93489"/>
    <lineage>
        <taxon>Eukaryota</taxon>
        <taxon>Fungi</taxon>
        <taxon>Dikarya</taxon>
        <taxon>Ascomycota</taxon>
        <taxon>Pezizomycotina</taxon>
        <taxon>Dothideomycetes</taxon>
        <taxon>Dothideomycetes incertae sedis</taxon>
        <taxon>Coniosporium</taxon>
    </lineage>
</organism>
<dbReference type="EMBL" id="JAWDJW010007366">
    <property type="protein sequence ID" value="KAK3062292.1"/>
    <property type="molecule type" value="Genomic_DNA"/>
</dbReference>
<gene>
    <name evidence="1" type="ORF">LTS18_004424</name>
</gene>
<keyword evidence="2" id="KW-1185">Reference proteome</keyword>
<protein>
    <submittedName>
        <fullName evidence="1">Uncharacterized protein</fullName>
    </submittedName>
</protein>
<reference evidence="1" key="1">
    <citation type="submission" date="2024-09" db="EMBL/GenBank/DDBJ databases">
        <title>Black Yeasts Isolated from many extreme environments.</title>
        <authorList>
            <person name="Coleine C."/>
            <person name="Stajich J.E."/>
            <person name="Selbmann L."/>
        </authorList>
    </citation>
    <scope>NUCLEOTIDE SEQUENCE</scope>
    <source>
        <strain evidence="1">CCFEE 5737</strain>
    </source>
</reference>
<proteinExistence type="predicted"/>
<dbReference type="Proteomes" id="UP001186974">
    <property type="component" value="Unassembled WGS sequence"/>
</dbReference>
<evidence type="ECO:0000313" key="1">
    <source>
        <dbReference type="EMBL" id="KAK3062292.1"/>
    </source>
</evidence>
<evidence type="ECO:0000313" key="2">
    <source>
        <dbReference type="Proteomes" id="UP001186974"/>
    </source>
</evidence>
<sequence length="169" mass="19009">MFSNSFSPGHRPTESIRAARESRIAALSHQFASITPQQFPNVTTSNLSNPNRRSLQVTPPFMPILDQSPAPARTPRTEPLARFTGPMSRTTPLQGYRQSNTRARSGVMPQWQRVQENETDLADDQVMRDGMRRTVDARHESDAAQSVETNGVMDDTPPSMGRFGRWLRD</sequence>